<name>A0A7U3ZL42_RUNSL</name>
<dbReference type="Proteomes" id="UP000000493">
    <property type="component" value="Chromosome"/>
</dbReference>
<proteinExistence type="predicted"/>
<keyword evidence="2" id="KW-1185">Reference proteome</keyword>
<reference evidence="1 2" key="2">
    <citation type="journal article" date="2012" name="Stand. Genomic Sci.">
        <title>Complete genome sequence of the aquatic bacterium Runella slithyformis type strain (LSU 4(T)).</title>
        <authorList>
            <person name="Copeland A."/>
            <person name="Zhang X."/>
            <person name="Misra M."/>
            <person name="Lapidus A."/>
            <person name="Nolan M."/>
            <person name="Lucas S."/>
            <person name="Deshpande S."/>
            <person name="Cheng J.F."/>
            <person name="Tapia R."/>
            <person name="Goodwin L.A."/>
            <person name="Pitluck S."/>
            <person name="Liolios K."/>
            <person name="Pagani I."/>
            <person name="Ivanova N."/>
            <person name="Mikhailova N."/>
            <person name="Pati A."/>
            <person name="Chen A."/>
            <person name="Palaniappan K."/>
            <person name="Land M."/>
            <person name="Hauser L."/>
            <person name="Pan C."/>
            <person name="Jeffries C.D."/>
            <person name="Detter J.C."/>
            <person name="Brambilla E.M."/>
            <person name="Rohde M."/>
            <person name="Djao O.D."/>
            <person name="Goker M."/>
            <person name="Sikorski J."/>
            <person name="Tindall B.J."/>
            <person name="Woyke T."/>
            <person name="Bristow J."/>
            <person name="Eisen J.A."/>
            <person name="Markowitz V."/>
            <person name="Hugenholtz P."/>
            <person name="Kyrpides N.C."/>
            <person name="Klenk H.P."/>
            <person name="Mavromatis K."/>
        </authorList>
    </citation>
    <scope>NUCLEOTIDE SEQUENCE [LARGE SCALE GENOMIC DNA]</scope>
    <source>
        <strain evidence="2">ATCC 29530 / DSM 19594 / LMG 11500 / NCIMB 11436 / LSU 4</strain>
    </source>
</reference>
<sequence length="39" mass="4470">MAIVRNYIVSIPGKSTINKLTVRRSYLCSSLKLLEKVQF</sequence>
<dbReference type="AlphaFoldDB" id="A0A7U3ZL42"/>
<dbReference type="KEGG" id="rsi:Runsl_2828"/>
<gene>
    <name evidence="1" type="ordered locus">Runsl_2828</name>
</gene>
<accession>A0A7U3ZL42</accession>
<evidence type="ECO:0000313" key="2">
    <source>
        <dbReference type="Proteomes" id="UP000000493"/>
    </source>
</evidence>
<organism evidence="1 2">
    <name type="scientific">Runella slithyformis (strain ATCC 29530 / DSM 19594 / LMG 11500 / NCIMB 11436 / LSU 4)</name>
    <dbReference type="NCBI Taxonomy" id="761193"/>
    <lineage>
        <taxon>Bacteria</taxon>
        <taxon>Pseudomonadati</taxon>
        <taxon>Bacteroidota</taxon>
        <taxon>Cytophagia</taxon>
        <taxon>Cytophagales</taxon>
        <taxon>Spirosomataceae</taxon>
        <taxon>Runella</taxon>
    </lineage>
</organism>
<protein>
    <submittedName>
        <fullName evidence="1">Uncharacterized protein</fullName>
    </submittedName>
</protein>
<dbReference type="EMBL" id="CP002859">
    <property type="protein sequence ID" value="AEI49217.1"/>
    <property type="molecule type" value="Genomic_DNA"/>
</dbReference>
<evidence type="ECO:0000313" key="1">
    <source>
        <dbReference type="EMBL" id="AEI49217.1"/>
    </source>
</evidence>
<reference evidence="2" key="1">
    <citation type="submission" date="2011-06" db="EMBL/GenBank/DDBJ databases">
        <title>The complete genome of chromosome of Runella slithyformis DSM 19594.</title>
        <authorList>
            <consortium name="US DOE Joint Genome Institute (JGI-PGF)"/>
            <person name="Lucas S."/>
            <person name="Han J."/>
            <person name="Lapidus A."/>
            <person name="Bruce D."/>
            <person name="Goodwin L."/>
            <person name="Pitluck S."/>
            <person name="Peters L."/>
            <person name="Kyrpides N."/>
            <person name="Mavromatis K."/>
            <person name="Ivanova N."/>
            <person name="Ovchinnikova G."/>
            <person name="Zhang X."/>
            <person name="Misra M."/>
            <person name="Detter J.C."/>
            <person name="Tapia R."/>
            <person name="Han C."/>
            <person name="Land M."/>
            <person name="Hauser L."/>
            <person name="Markowitz V."/>
            <person name="Cheng J.-F."/>
            <person name="Hugenholtz P."/>
            <person name="Woyke T."/>
            <person name="Wu D."/>
            <person name="Tindall B."/>
            <person name="Faehrich R."/>
            <person name="Brambilla E."/>
            <person name="Klenk H.-P."/>
            <person name="Eisen J.A."/>
        </authorList>
    </citation>
    <scope>NUCLEOTIDE SEQUENCE [LARGE SCALE GENOMIC DNA]</scope>
    <source>
        <strain evidence="2">ATCC 29530 / DSM 19594 / LMG 11500 / NCIMB 11436 / LSU 4</strain>
    </source>
</reference>